<sequence>MLEIALLNLAMAKATEWGFSPMIPPALVKPSAMEGTGFLGQAAQDVYHLPADDLYLVGTSEVALAAYHSDEILDGNTLPRQYVAYSPCFRREAGSYGKDTRGIFRVHWFDKVEMFVHCDPADAEAWHDKLLAFEKEFLQALEIPFQVLDVASGDLGLSAARKFDCYAWLPTQERYREVTSTSNCTEFQARRLGIRGRFADGVRPVATLNGTLCAMTRIIIMLLENHQQADGSVRIPEALRPYLGGREALLPV</sequence>
<keyword evidence="2 9" id="KW-0436">Ligase</keyword>
<evidence type="ECO:0000256" key="3">
    <source>
        <dbReference type="ARBA" id="ARBA00022741"/>
    </source>
</evidence>
<dbReference type="GO" id="GO:0005524">
    <property type="term" value="F:ATP binding"/>
    <property type="evidence" value="ECO:0007669"/>
    <property type="project" value="UniProtKB-KW"/>
</dbReference>
<dbReference type="GO" id="GO:0004828">
    <property type="term" value="F:serine-tRNA ligase activity"/>
    <property type="evidence" value="ECO:0007669"/>
    <property type="project" value="UniProtKB-UniRule"/>
</dbReference>
<dbReference type="InterPro" id="IPR006195">
    <property type="entry name" value="aa-tRNA-synth_II"/>
</dbReference>
<dbReference type="EC" id="6.1.1.11" evidence="1 7"/>
<gene>
    <name evidence="9" type="primary">serS</name>
    <name evidence="9" type="ORF">K8V15_02715</name>
</gene>
<keyword evidence="5" id="KW-0648">Protein biosynthesis</keyword>
<proteinExistence type="predicted"/>
<keyword evidence="4" id="KW-0067">ATP-binding</keyword>
<accession>A0A921JPV3</accession>
<evidence type="ECO:0000256" key="5">
    <source>
        <dbReference type="ARBA" id="ARBA00022917"/>
    </source>
</evidence>
<dbReference type="Proteomes" id="UP000712713">
    <property type="component" value="Unassembled WGS sequence"/>
</dbReference>
<evidence type="ECO:0000313" key="9">
    <source>
        <dbReference type="EMBL" id="HJE50884.1"/>
    </source>
</evidence>
<dbReference type="InterPro" id="IPR002317">
    <property type="entry name" value="Ser-tRNA-ligase_type_1"/>
</dbReference>
<evidence type="ECO:0000259" key="8">
    <source>
        <dbReference type="PROSITE" id="PS50862"/>
    </source>
</evidence>
<dbReference type="SUPFAM" id="SSF55681">
    <property type="entry name" value="Class II aaRS and biotin synthetases"/>
    <property type="match status" value="1"/>
</dbReference>
<dbReference type="Pfam" id="PF00587">
    <property type="entry name" value="tRNA-synt_2b"/>
    <property type="match status" value="1"/>
</dbReference>
<evidence type="ECO:0000256" key="1">
    <source>
        <dbReference type="ARBA" id="ARBA00012840"/>
    </source>
</evidence>
<feature type="non-terminal residue" evidence="9">
    <location>
        <position position="1"/>
    </location>
</feature>
<dbReference type="PANTHER" id="PTHR11778">
    <property type="entry name" value="SERYL-TRNA SYNTHETASE"/>
    <property type="match status" value="1"/>
</dbReference>
<evidence type="ECO:0000256" key="6">
    <source>
        <dbReference type="ARBA" id="ARBA00023146"/>
    </source>
</evidence>
<dbReference type="PROSITE" id="PS50862">
    <property type="entry name" value="AA_TRNA_LIGASE_II"/>
    <property type="match status" value="1"/>
</dbReference>
<dbReference type="GO" id="GO:0006434">
    <property type="term" value="P:seryl-tRNA aminoacylation"/>
    <property type="evidence" value="ECO:0007669"/>
    <property type="project" value="UniProtKB-UniRule"/>
</dbReference>
<organism evidence="9 10">
    <name type="scientific">Tessaracoccus flavescens</name>
    <dbReference type="NCBI Taxonomy" id="399497"/>
    <lineage>
        <taxon>Bacteria</taxon>
        <taxon>Bacillati</taxon>
        <taxon>Actinomycetota</taxon>
        <taxon>Actinomycetes</taxon>
        <taxon>Propionibacteriales</taxon>
        <taxon>Propionibacteriaceae</taxon>
        <taxon>Tessaracoccus</taxon>
    </lineage>
</organism>
<evidence type="ECO:0000256" key="7">
    <source>
        <dbReference type="NCBIfam" id="TIGR00414"/>
    </source>
</evidence>
<keyword evidence="3" id="KW-0547">Nucleotide-binding</keyword>
<feature type="domain" description="Aminoacyl-transfer RNA synthetases class-II family profile" evidence="8">
    <location>
        <begin position="1"/>
        <end position="236"/>
    </location>
</feature>
<reference evidence="9" key="2">
    <citation type="submission" date="2021-09" db="EMBL/GenBank/DDBJ databases">
        <authorList>
            <person name="Gilroy R."/>
        </authorList>
    </citation>
    <scope>NUCLEOTIDE SEQUENCE</scope>
    <source>
        <strain evidence="9">ChiGjej3B3-7470</strain>
    </source>
</reference>
<comment type="caution">
    <text evidence="9">The sequence shown here is derived from an EMBL/GenBank/DDBJ whole genome shotgun (WGS) entry which is preliminary data.</text>
</comment>
<dbReference type="InterPro" id="IPR002314">
    <property type="entry name" value="aa-tRNA-synt_IIb"/>
</dbReference>
<evidence type="ECO:0000256" key="4">
    <source>
        <dbReference type="ARBA" id="ARBA00022840"/>
    </source>
</evidence>
<dbReference type="GO" id="GO:0005737">
    <property type="term" value="C:cytoplasm"/>
    <property type="evidence" value="ECO:0007669"/>
    <property type="project" value="UniProtKB-UniRule"/>
</dbReference>
<dbReference type="AlphaFoldDB" id="A0A921JPV3"/>
<dbReference type="PRINTS" id="PR00981">
    <property type="entry name" value="TRNASYNTHSER"/>
</dbReference>
<dbReference type="NCBIfam" id="TIGR00414">
    <property type="entry name" value="serS"/>
    <property type="match status" value="1"/>
</dbReference>
<dbReference type="EMBL" id="DYZF01000065">
    <property type="protein sequence ID" value="HJE50884.1"/>
    <property type="molecule type" value="Genomic_DNA"/>
</dbReference>
<name>A0A921JPV3_9ACTN</name>
<dbReference type="InterPro" id="IPR045864">
    <property type="entry name" value="aa-tRNA-synth_II/BPL/LPL"/>
</dbReference>
<dbReference type="Gene3D" id="3.30.930.10">
    <property type="entry name" value="Bira Bifunctional Protein, Domain 2"/>
    <property type="match status" value="1"/>
</dbReference>
<keyword evidence="6" id="KW-0030">Aminoacyl-tRNA synthetase</keyword>
<evidence type="ECO:0000256" key="2">
    <source>
        <dbReference type="ARBA" id="ARBA00022598"/>
    </source>
</evidence>
<reference evidence="9" key="1">
    <citation type="journal article" date="2021" name="PeerJ">
        <title>Extensive microbial diversity within the chicken gut microbiome revealed by metagenomics and culture.</title>
        <authorList>
            <person name="Gilroy R."/>
            <person name="Ravi A."/>
            <person name="Getino M."/>
            <person name="Pursley I."/>
            <person name="Horton D.L."/>
            <person name="Alikhan N.F."/>
            <person name="Baker D."/>
            <person name="Gharbi K."/>
            <person name="Hall N."/>
            <person name="Watson M."/>
            <person name="Adriaenssens E.M."/>
            <person name="Foster-Nyarko E."/>
            <person name="Jarju S."/>
            <person name="Secka A."/>
            <person name="Antonio M."/>
            <person name="Oren A."/>
            <person name="Chaudhuri R.R."/>
            <person name="La Ragione R."/>
            <person name="Hildebrand F."/>
            <person name="Pallen M.J."/>
        </authorList>
    </citation>
    <scope>NUCLEOTIDE SEQUENCE</scope>
    <source>
        <strain evidence="9">ChiGjej3B3-7470</strain>
    </source>
</reference>
<protein>
    <recommendedName>
        <fullName evidence="1 7">Serine--tRNA ligase</fullName>
        <ecNumber evidence="1 7">6.1.1.11</ecNumber>
    </recommendedName>
</protein>
<evidence type="ECO:0000313" key="10">
    <source>
        <dbReference type="Proteomes" id="UP000712713"/>
    </source>
</evidence>